<organism evidence="2 3">
    <name type="scientific">Candidatus Nomurabacteria bacterium RIFCSPHIGHO2_01_FULL_38_19</name>
    <dbReference type="NCBI Taxonomy" id="1801732"/>
    <lineage>
        <taxon>Bacteria</taxon>
        <taxon>Candidatus Nomuraibacteriota</taxon>
    </lineage>
</organism>
<proteinExistence type="predicted"/>
<feature type="transmembrane region" description="Helical" evidence="1">
    <location>
        <begin position="23"/>
        <end position="48"/>
    </location>
</feature>
<dbReference type="EMBL" id="MFTI01000025">
    <property type="protein sequence ID" value="OGI59791.1"/>
    <property type="molecule type" value="Genomic_DNA"/>
</dbReference>
<keyword evidence="1" id="KW-0472">Membrane</keyword>
<protein>
    <submittedName>
        <fullName evidence="2">Uncharacterized protein</fullName>
    </submittedName>
</protein>
<evidence type="ECO:0000313" key="3">
    <source>
        <dbReference type="Proteomes" id="UP000177869"/>
    </source>
</evidence>
<sequence>MCPLADNTIGALFNLVTCNINKFVIPLIFALALAAFIWGVMQFFILNPDEEAKREQGKQFILWGIVALAVMLSVWGLVKILGNTFGIDTSVIPKTSTGR</sequence>
<evidence type="ECO:0000256" key="1">
    <source>
        <dbReference type="SAM" id="Phobius"/>
    </source>
</evidence>
<accession>A0A1F6UQX9</accession>
<keyword evidence="1" id="KW-1133">Transmembrane helix</keyword>
<feature type="transmembrane region" description="Helical" evidence="1">
    <location>
        <begin position="60"/>
        <end position="78"/>
    </location>
</feature>
<dbReference type="Proteomes" id="UP000177869">
    <property type="component" value="Unassembled WGS sequence"/>
</dbReference>
<evidence type="ECO:0000313" key="2">
    <source>
        <dbReference type="EMBL" id="OGI59791.1"/>
    </source>
</evidence>
<name>A0A1F6UQX9_9BACT</name>
<dbReference type="AlphaFoldDB" id="A0A1F6UQX9"/>
<dbReference type="InterPro" id="IPR043993">
    <property type="entry name" value="T4SS_pilin"/>
</dbReference>
<gene>
    <name evidence="2" type="ORF">A2814_00375</name>
</gene>
<dbReference type="STRING" id="1801732.A2814_00375"/>
<dbReference type="Pfam" id="PF18895">
    <property type="entry name" value="T4SS_pilin"/>
    <property type="match status" value="1"/>
</dbReference>
<keyword evidence="1" id="KW-0812">Transmembrane</keyword>
<reference evidence="2 3" key="1">
    <citation type="journal article" date="2016" name="Nat. Commun.">
        <title>Thousands of microbial genomes shed light on interconnected biogeochemical processes in an aquifer system.</title>
        <authorList>
            <person name="Anantharaman K."/>
            <person name="Brown C.T."/>
            <person name="Hug L.A."/>
            <person name="Sharon I."/>
            <person name="Castelle C.J."/>
            <person name="Probst A.J."/>
            <person name="Thomas B.C."/>
            <person name="Singh A."/>
            <person name="Wilkins M.J."/>
            <person name="Karaoz U."/>
            <person name="Brodie E.L."/>
            <person name="Williams K.H."/>
            <person name="Hubbard S.S."/>
            <person name="Banfield J.F."/>
        </authorList>
    </citation>
    <scope>NUCLEOTIDE SEQUENCE [LARGE SCALE GENOMIC DNA]</scope>
</reference>
<comment type="caution">
    <text evidence="2">The sequence shown here is derived from an EMBL/GenBank/DDBJ whole genome shotgun (WGS) entry which is preliminary data.</text>
</comment>